<proteinExistence type="inferred from homology"/>
<keyword evidence="3" id="KW-0547">Nucleotide-binding</keyword>
<reference evidence="7" key="1">
    <citation type="submission" date="2018-05" db="EMBL/GenBank/DDBJ databases">
        <authorList>
            <person name="Lanie J.A."/>
            <person name="Ng W.-L."/>
            <person name="Kazmierczak K.M."/>
            <person name="Andrzejewski T.M."/>
            <person name="Davidsen T.M."/>
            <person name="Wayne K.J."/>
            <person name="Tettelin H."/>
            <person name="Glass J.I."/>
            <person name="Rusch D."/>
            <person name="Podicherti R."/>
            <person name="Tsui H.-C.T."/>
            <person name="Winkler M.E."/>
        </authorList>
    </citation>
    <scope>NUCLEOTIDE SEQUENCE</scope>
</reference>
<keyword evidence="6" id="KW-0546">Nucleotide metabolism</keyword>
<evidence type="ECO:0000256" key="6">
    <source>
        <dbReference type="ARBA" id="ARBA00023080"/>
    </source>
</evidence>
<dbReference type="PANTHER" id="PTHR11067:SF9">
    <property type="entry name" value="INOSINE TRIPHOSPHATE PYROPHOSPHATASE"/>
    <property type="match status" value="1"/>
</dbReference>
<evidence type="ECO:0000256" key="5">
    <source>
        <dbReference type="ARBA" id="ARBA00022842"/>
    </source>
</evidence>
<evidence type="ECO:0000256" key="3">
    <source>
        <dbReference type="ARBA" id="ARBA00022741"/>
    </source>
</evidence>
<dbReference type="InterPro" id="IPR020922">
    <property type="entry name" value="dITP/XTP_pyrophosphatase"/>
</dbReference>
<gene>
    <name evidence="7" type="ORF">METZ01_LOCUS291524</name>
</gene>
<dbReference type="GO" id="GO:0009143">
    <property type="term" value="P:nucleoside triphosphate catabolic process"/>
    <property type="evidence" value="ECO:0007669"/>
    <property type="project" value="InterPro"/>
</dbReference>
<dbReference type="InterPro" id="IPR029001">
    <property type="entry name" value="ITPase-like_fam"/>
</dbReference>
<dbReference type="PANTHER" id="PTHR11067">
    <property type="entry name" value="INOSINE TRIPHOSPHATE PYROPHOSPHATASE/HAM1 PROTEIN"/>
    <property type="match status" value="1"/>
</dbReference>
<dbReference type="NCBIfam" id="TIGR00042">
    <property type="entry name" value="RdgB/HAM1 family non-canonical purine NTP pyrophosphatase"/>
    <property type="match status" value="1"/>
</dbReference>
<organism evidence="7">
    <name type="scientific">marine metagenome</name>
    <dbReference type="NCBI Taxonomy" id="408172"/>
    <lineage>
        <taxon>unclassified sequences</taxon>
        <taxon>metagenomes</taxon>
        <taxon>ecological metagenomes</taxon>
    </lineage>
</organism>
<dbReference type="Gene3D" id="3.90.950.10">
    <property type="match status" value="1"/>
</dbReference>
<dbReference type="Pfam" id="PF01725">
    <property type="entry name" value="Ham1p_like"/>
    <property type="match status" value="1"/>
</dbReference>
<dbReference type="GO" id="GO:0000166">
    <property type="term" value="F:nucleotide binding"/>
    <property type="evidence" value="ECO:0007669"/>
    <property type="project" value="UniProtKB-KW"/>
</dbReference>
<dbReference type="SUPFAM" id="SSF52972">
    <property type="entry name" value="ITPase-like"/>
    <property type="match status" value="1"/>
</dbReference>
<dbReference type="GO" id="GO:0046872">
    <property type="term" value="F:metal ion binding"/>
    <property type="evidence" value="ECO:0007669"/>
    <property type="project" value="UniProtKB-KW"/>
</dbReference>
<dbReference type="GO" id="GO:0009117">
    <property type="term" value="P:nucleotide metabolic process"/>
    <property type="evidence" value="ECO:0007669"/>
    <property type="project" value="UniProtKB-KW"/>
</dbReference>
<evidence type="ECO:0000256" key="1">
    <source>
        <dbReference type="ARBA" id="ARBA00008023"/>
    </source>
</evidence>
<comment type="similarity">
    <text evidence="1">Belongs to the HAM1 NTPase family.</text>
</comment>
<dbReference type="NCBIfam" id="NF011396">
    <property type="entry name" value="PRK14821.1"/>
    <property type="match status" value="1"/>
</dbReference>
<dbReference type="CDD" id="cd00515">
    <property type="entry name" value="HAM1"/>
    <property type="match status" value="1"/>
</dbReference>
<name>A0A382LPX3_9ZZZZ</name>
<accession>A0A382LPX3</accession>
<keyword evidence="4" id="KW-0378">Hydrolase</keyword>
<dbReference type="AlphaFoldDB" id="A0A382LPX3"/>
<keyword evidence="2" id="KW-0479">Metal-binding</keyword>
<keyword evidence="5" id="KW-0460">Magnesium</keyword>
<dbReference type="GO" id="GO:0047429">
    <property type="term" value="F:nucleoside triphosphate diphosphatase activity"/>
    <property type="evidence" value="ECO:0007669"/>
    <property type="project" value="InterPro"/>
</dbReference>
<evidence type="ECO:0000256" key="2">
    <source>
        <dbReference type="ARBA" id="ARBA00022723"/>
    </source>
</evidence>
<protein>
    <submittedName>
        <fullName evidence="7">Uncharacterized protein</fullName>
    </submittedName>
</protein>
<evidence type="ECO:0000313" key="7">
    <source>
        <dbReference type="EMBL" id="SVC38670.1"/>
    </source>
</evidence>
<evidence type="ECO:0000256" key="4">
    <source>
        <dbReference type="ARBA" id="ARBA00022801"/>
    </source>
</evidence>
<dbReference type="GO" id="GO:0017111">
    <property type="term" value="F:ribonucleoside triphosphate phosphatase activity"/>
    <property type="evidence" value="ECO:0007669"/>
    <property type="project" value="InterPro"/>
</dbReference>
<dbReference type="EMBL" id="UINC01088446">
    <property type="protein sequence ID" value="SVC38670.1"/>
    <property type="molecule type" value="Genomic_DNA"/>
</dbReference>
<dbReference type="InterPro" id="IPR002637">
    <property type="entry name" value="RdgB/HAM1"/>
</dbReference>
<dbReference type="HAMAP" id="MF_01405">
    <property type="entry name" value="Non_canon_purine_NTPase"/>
    <property type="match status" value="1"/>
</dbReference>
<dbReference type="GO" id="GO:0005737">
    <property type="term" value="C:cytoplasm"/>
    <property type="evidence" value="ECO:0007669"/>
    <property type="project" value="TreeGrafter"/>
</dbReference>
<sequence>MSLNEIDWDTVDEVEWGADDEIDWKDVEIKEDILVELRNDPQPSFFVRKFAVVWWRNGFYKAGKVDGTVRVTPTQFLFLDTKGKVRLSVENDMIESFDLHLHEAKFPIYYNEIITKNAYSYQITTGVNEAQSTQNHEDLKNAIFGHSDKPESDVMELKVVTSNDGKIKEFKQAFEKTSVFPTKVSVPYPEVQASSLEEVVDFGLDNLKDKIQPPFIIDDAGVFVDGLEGFPGVYSRYVYDTIGLQGILKQMENLENRQGSFKCVLGLLLENGDKHKFVGECKGTIINEMRGDNGFGYDPIFIPEGHDMTFAELPPEAKNEISHRGRAMQKLIKFISEKGL</sequence>